<dbReference type="Proteomes" id="UP000505210">
    <property type="component" value="Chromosome"/>
</dbReference>
<dbReference type="RefSeq" id="WP_172357184.1">
    <property type="nucleotide sequence ID" value="NZ_CP053661.1"/>
</dbReference>
<organism evidence="3 4">
    <name type="scientific">Thermoleptolyngbya sichuanensis A183</name>
    <dbReference type="NCBI Taxonomy" id="2737172"/>
    <lineage>
        <taxon>Bacteria</taxon>
        <taxon>Bacillati</taxon>
        <taxon>Cyanobacteriota</taxon>
        <taxon>Cyanophyceae</taxon>
        <taxon>Oculatellales</taxon>
        <taxon>Oculatellaceae</taxon>
        <taxon>Thermoleptolyngbya</taxon>
        <taxon>Thermoleptolyngbya sichuanensis</taxon>
    </lineage>
</organism>
<dbReference type="AlphaFoldDB" id="A0A6M8BK71"/>
<protein>
    <submittedName>
        <fullName evidence="3">Peptidoglycan-binding protein</fullName>
    </submittedName>
</protein>
<dbReference type="EMBL" id="CP053661">
    <property type="protein sequence ID" value="QKD83453.1"/>
    <property type="molecule type" value="Genomic_DNA"/>
</dbReference>
<feature type="compositionally biased region" description="Polar residues" evidence="1">
    <location>
        <begin position="25"/>
        <end position="36"/>
    </location>
</feature>
<evidence type="ECO:0000313" key="4">
    <source>
        <dbReference type="Proteomes" id="UP000505210"/>
    </source>
</evidence>
<feature type="domain" description="Peptidoglycan binding-like" evidence="2">
    <location>
        <begin position="96"/>
        <end position="132"/>
    </location>
</feature>
<keyword evidence="4" id="KW-1185">Reference proteome</keyword>
<dbReference type="InterPro" id="IPR002477">
    <property type="entry name" value="Peptidoglycan-bd-like"/>
</dbReference>
<feature type="region of interest" description="Disordered" evidence="1">
    <location>
        <begin position="25"/>
        <end position="45"/>
    </location>
</feature>
<dbReference type="InterPro" id="IPR036366">
    <property type="entry name" value="PGBDSf"/>
</dbReference>
<dbReference type="SUPFAM" id="SSF47090">
    <property type="entry name" value="PGBD-like"/>
    <property type="match status" value="2"/>
</dbReference>
<evidence type="ECO:0000256" key="1">
    <source>
        <dbReference type="SAM" id="MobiDB-lite"/>
    </source>
</evidence>
<dbReference type="Pfam" id="PF01471">
    <property type="entry name" value="PG_binding_1"/>
    <property type="match status" value="1"/>
</dbReference>
<evidence type="ECO:0000259" key="2">
    <source>
        <dbReference type="Pfam" id="PF01471"/>
    </source>
</evidence>
<sequence length="159" mass="17531">MKTVYSLQQFIAVLSGLGYFANSDANSDSLQNNPQPEQRKGQSQRARDDLQLAICTFQAHYGLPLTGEADQPTQEKARQLIRNLHHGLKQTVSPDLSISEFYGPRTVSAVQQFQAQHRLPATGVATASVRSAIEEDLKQQLRQALGRAGNRRTPCPCAN</sequence>
<proteinExistence type="predicted"/>
<dbReference type="KEGG" id="theu:HPC62_15715"/>
<accession>A0A6M8BK71</accession>
<reference evidence="3 4" key="1">
    <citation type="submission" date="2020-05" db="EMBL/GenBank/DDBJ databases">
        <title>Complete genome sequence of of a novel Thermoleptolyngbya strain isolated from hot springs of Ganzi, Sichuan China.</title>
        <authorList>
            <person name="Tang J."/>
            <person name="Daroch M."/>
            <person name="Li L."/>
            <person name="Waleron K."/>
            <person name="Waleron M."/>
            <person name="Waleron M."/>
        </authorList>
    </citation>
    <scope>NUCLEOTIDE SEQUENCE [LARGE SCALE GENOMIC DNA]</scope>
    <source>
        <strain evidence="3 4">PKUAC-SCTA183</strain>
    </source>
</reference>
<evidence type="ECO:0000313" key="3">
    <source>
        <dbReference type="EMBL" id="QKD83453.1"/>
    </source>
</evidence>
<dbReference type="Gene3D" id="1.10.101.10">
    <property type="entry name" value="PGBD-like superfamily/PGBD"/>
    <property type="match status" value="2"/>
</dbReference>
<gene>
    <name evidence="3" type="ORF">HPC62_15715</name>
</gene>
<dbReference type="InterPro" id="IPR036365">
    <property type="entry name" value="PGBD-like_sf"/>
</dbReference>
<name>A0A6M8BK71_9CYAN</name>